<dbReference type="InterPro" id="IPR036390">
    <property type="entry name" value="WH_DNA-bd_sf"/>
</dbReference>
<dbReference type="EMBL" id="FOUY01000026">
    <property type="protein sequence ID" value="SFN99579.1"/>
    <property type="molecule type" value="Genomic_DNA"/>
</dbReference>
<dbReference type="SUPFAM" id="SSF46785">
    <property type="entry name" value="Winged helix' DNA-binding domain"/>
    <property type="match status" value="1"/>
</dbReference>
<dbReference type="STRING" id="260086.SAMN05216207_102686"/>
<feature type="region of interest" description="Disordered" evidence="4">
    <location>
        <begin position="216"/>
        <end position="268"/>
    </location>
</feature>
<sequence length="268" mass="28542">MPKLPTDDRRVARPVPLRESVHNAILDMIVEGELKAGQHLVEAELANRLGVSRQPVREALQLLNSDGWVDLRPAHGAFVHAPTPAEADQLLAVRGLLETESARLAAAHVSEAGIAELRDWWRRGTDALAADDVAALVEANAGLHAAVARFSGNAVLRDLVAQVDRRVRWYFRPVARDRGAQSWDEHAELIEAIAAGDGDRAAEVMRRHTEETRLTYLEHTASDDAVTGDGTAGDGAAANGTAGNGTAGTDAVSEVAATVTREGGRRAG</sequence>
<protein>
    <submittedName>
        <fullName evidence="6">Transcriptional regulator, GntR family</fullName>
    </submittedName>
</protein>
<evidence type="ECO:0000256" key="1">
    <source>
        <dbReference type="ARBA" id="ARBA00023015"/>
    </source>
</evidence>
<dbReference type="PRINTS" id="PR00035">
    <property type="entry name" value="HTHGNTR"/>
</dbReference>
<dbReference type="InterPro" id="IPR011711">
    <property type="entry name" value="GntR_C"/>
</dbReference>
<keyword evidence="1" id="KW-0805">Transcription regulation</keyword>
<gene>
    <name evidence="6" type="ORF">SAMN05216207_102686</name>
</gene>
<dbReference type="InterPro" id="IPR008920">
    <property type="entry name" value="TF_FadR/GntR_C"/>
</dbReference>
<dbReference type="InterPro" id="IPR036388">
    <property type="entry name" value="WH-like_DNA-bd_sf"/>
</dbReference>
<dbReference type="GO" id="GO:0003677">
    <property type="term" value="F:DNA binding"/>
    <property type="evidence" value="ECO:0007669"/>
    <property type="project" value="UniProtKB-KW"/>
</dbReference>
<dbReference type="SUPFAM" id="SSF48008">
    <property type="entry name" value="GntR ligand-binding domain-like"/>
    <property type="match status" value="1"/>
</dbReference>
<evidence type="ECO:0000256" key="2">
    <source>
        <dbReference type="ARBA" id="ARBA00023125"/>
    </source>
</evidence>
<dbReference type="PROSITE" id="PS50949">
    <property type="entry name" value="HTH_GNTR"/>
    <property type="match status" value="1"/>
</dbReference>
<dbReference type="InterPro" id="IPR000524">
    <property type="entry name" value="Tscrpt_reg_HTH_GntR"/>
</dbReference>
<dbReference type="GO" id="GO:0003700">
    <property type="term" value="F:DNA-binding transcription factor activity"/>
    <property type="evidence" value="ECO:0007669"/>
    <property type="project" value="InterPro"/>
</dbReference>
<dbReference type="Proteomes" id="UP000199614">
    <property type="component" value="Unassembled WGS sequence"/>
</dbReference>
<reference evidence="6 7" key="1">
    <citation type="submission" date="2016-10" db="EMBL/GenBank/DDBJ databases">
        <authorList>
            <person name="de Groot N.N."/>
        </authorList>
    </citation>
    <scope>NUCLEOTIDE SEQUENCE [LARGE SCALE GENOMIC DNA]</scope>
    <source>
        <strain evidence="6 7">CGMCC 4.1877</strain>
    </source>
</reference>
<evidence type="ECO:0000256" key="3">
    <source>
        <dbReference type="ARBA" id="ARBA00023163"/>
    </source>
</evidence>
<dbReference type="AlphaFoldDB" id="A0A1I5DK08"/>
<dbReference type="Pfam" id="PF00392">
    <property type="entry name" value="GntR"/>
    <property type="match status" value="1"/>
</dbReference>
<feature type="compositionally biased region" description="Low complexity" evidence="4">
    <location>
        <begin position="223"/>
        <end position="241"/>
    </location>
</feature>
<dbReference type="Gene3D" id="1.10.10.10">
    <property type="entry name" value="Winged helix-like DNA-binding domain superfamily/Winged helix DNA-binding domain"/>
    <property type="match status" value="1"/>
</dbReference>
<accession>A0A1I5DK08</accession>
<organism evidence="6 7">
    <name type="scientific">Pseudonocardia ammonioxydans</name>
    <dbReference type="NCBI Taxonomy" id="260086"/>
    <lineage>
        <taxon>Bacteria</taxon>
        <taxon>Bacillati</taxon>
        <taxon>Actinomycetota</taxon>
        <taxon>Actinomycetes</taxon>
        <taxon>Pseudonocardiales</taxon>
        <taxon>Pseudonocardiaceae</taxon>
        <taxon>Pseudonocardia</taxon>
    </lineage>
</organism>
<dbReference type="SMART" id="SM00895">
    <property type="entry name" value="FCD"/>
    <property type="match status" value="1"/>
</dbReference>
<evidence type="ECO:0000256" key="4">
    <source>
        <dbReference type="SAM" id="MobiDB-lite"/>
    </source>
</evidence>
<evidence type="ECO:0000313" key="7">
    <source>
        <dbReference type="Proteomes" id="UP000199614"/>
    </source>
</evidence>
<dbReference type="CDD" id="cd07377">
    <property type="entry name" value="WHTH_GntR"/>
    <property type="match status" value="1"/>
</dbReference>
<keyword evidence="3" id="KW-0804">Transcription</keyword>
<keyword evidence="7" id="KW-1185">Reference proteome</keyword>
<dbReference type="RefSeq" id="WP_093348814.1">
    <property type="nucleotide sequence ID" value="NZ_FOUY01000026.1"/>
</dbReference>
<evidence type="ECO:0000313" key="6">
    <source>
        <dbReference type="EMBL" id="SFN99579.1"/>
    </source>
</evidence>
<proteinExistence type="predicted"/>
<feature type="domain" description="HTH gntR-type" evidence="5">
    <location>
        <begin position="15"/>
        <end position="82"/>
    </location>
</feature>
<evidence type="ECO:0000259" key="5">
    <source>
        <dbReference type="PROSITE" id="PS50949"/>
    </source>
</evidence>
<name>A0A1I5DK08_PSUAM</name>
<dbReference type="PANTHER" id="PTHR43537">
    <property type="entry name" value="TRANSCRIPTIONAL REGULATOR, GNTR FAMILY"/>
    <property type="match status" value="1"/>
</dbReference>
<dbReference type="Pfam" id="PF07729">
    <property type="entry name" value="FCD"/>
    <property type="match status" value="1"/>
</dbReference>
<keyword evidence="2" id="KW-0238">DNA-binding</keyword>
<dbReference type="PANTHER" id="PTHR43537:SF45">
    <property type="entry name" value="GNTR FAMILY REGULATORY PROTEIN"/>
    <property type="match status" value="1"/>
</dbReference>
<dbReference type="Gene3D" id="1.20.120.530">
    <property type="entry name" value="GntR ligand-binding domain-like"/>
    <property type="match status" value="1"/>
</dbReference>
<dbReference type="OrthoDB" id="8664638at2"/>
<dbReference type="SMART" id="SM00345">
    <property type="entry name" value="HTH_GNTR"/>
    <property type="match status" value="1"/>
</dbReference>